<gene>
    <name evidence="2" type="ORF">D1Z90_01645</name>
</gene>
<reference evidence="2 3" key="2">
    <citation type="submission" date="2019-01" db="EMBL/GenBank/DDBJ databases">
        <title>Motilimonas pumilus sp. nov., isolated from the gut of sea cucumber (Apostichopus japonicus).</title>
        <authorList>
            <person name="Wang F.-Q."/>
            <person name="Ren L.-H."/>
            <person name="Lin Y.-W."/>
            <person name="Sun G.-H."/>
            <person name="Du Z.-J."/>
            <person name="Zhao J.-X."/>
            <person name="Liu X.-J."/>
            <person name="Liu L.-J."/>
        </authorList>
    </citation>
    <scope>NUCLEOTIDE SEQUENCE [LARGE SCALE GENOMIC DNA]</scope>
    <source>
        <strain evidence="2 3">PLHSC7-2</strain>
    </source>
</reference>
<dbReference type="Proteomes" id="UP000283255">
    <property type="component" value="Unassembled WGS sequence"/>
</dbReference>
<organism evidence="2 3">
    <name type="scientific">Motilimonas pumila</name>
    <dbReference type="NCBI Taxonomy" id="2303987"/>
    <lineage>
        <taxon>Bacteria</taxon>
        <taxon>Pseudomonadati</taxon>
        <taxon>Pseudomonadota</taxon>
        <taxon>Gammaproteobacteria</taxon>
        <taxon>Alteromonadales</taxon>
        <taxon>Alteromonadales genera incertae sedis</taxon>
        <taxon>Motilimonas</taxon>
    </lineage>
</organism>
<protein>
    <submittedName>
        <fullName evidence="2">Uncharacterized protein</fullName>
    </submittedName>
</protein>
<accession>A0A418YKF1</accession>
<evidence type="ECO:0000256" key="1">
    <source>
        <dbReference type="SAM" id="Coils"/>
    </source>
</evidence>
<dbReference type="EMBL" id="QZCH01000001">
    <property type="protein sequence ID" value="RJG51462.1"/>
    <property type="molecule type" value="Genomic_DNA"/>
</dbReference>
<comment type="caution">
    <text evidence="2">The sequence shown here is derived from an EMBL/GenBank/DDBJ whole genome shotgun (WGS) entry which is preliminary data.</text>
</comment>
<keyword evidence="3" id="KW-1185">Reference proteome</keyword>
<evidence type="ECO:0000313" key="2">
    <source>
        <dbReference type="EMBL" id="RJG51462.1"/>
    </source>
</evidence>
<feature type="coiled-coil region" evidence="1">
    <location>
        <begin position="9"/>
        <end position="43"/>
    </location>
</feature>
<sequence length="222" mass="25204">MEITPQPENAELTNELTEKDLTIQKLEAQVNSLNQRLHQRTLTLSQHLSNLRGNNAQLSPLDTMLLQVRTRILNDVTRNMGMPDTLAQKREFNLLVIAATEFIQMLRHGLLNTSLLAANILDHVGEQQQFDTEVLADVSEGLRILADGFKETVETAYYWVPDRIDVLKADLSYDTEDDAVPAPHSLPDYIAEMRHAEQFKLDKNSLNVLLSRAFDIDEVLVE</sequence>
<name>A0A418YKF1_9GAMM</name>
<evidence type="ECO:0000313" key="3">
    <source>
        <dbReference type="Proteomes" id="UP000283255"/>
    </source>
</evidence>
<dbReference type="RefSeq" id="WP_119908986.1">
    <property type="nucleotide sequence ID" value="NZ_QZCH01000001.1"/>
</dbReference>
<proteinExistence type="predicted"/>
<keyword evidence="1" id="KW-0175">Coiled coil</keyword>
<reference evidence="2 3" key="1">
    <citation type="submission" date="2018-09" db="EMBL/GenBank/DDBJ databases">
        <authorList>
            <person name="Wang F."/>
        </authorList>
    </citation>
    <scope>NUCLEOTIDE SEQUENCE [LARGE SCALE GENOMIC DNA]</scope>
    <source>
        <strain evidence="2 3">PLHSC7-2</strain>
    </source>
</reference>
<dbReference type="AlphaFoldDB" id="A0A418YKF1"/>